<keyword evidence="2" id="KW-0805">Transcription regulation</keyword>
<keyword evidence="3" id="KW-0804">Transcription</keyword>
<feature type="non-terminal residue" evidence="6">
    <location>
        <position position="81"/>
    </location>
</feature>
<organism evidence="6">
    <name type="scientific">Notodromas monacha</name>
    <dbReference type="NCBI Taxonomy" id="399045"/>
    <lineage>
        <taxon>Eukaryota</taxon>
        <taxon>Metazoa</taxon>
        <taxon>Ecdysozoa</taxon>
        <taxon>Arthropoda</taxon>
        <taxon>Crustacea</taxon>
        <taxon>Oligostraca</taxon>
        <taxon>Ostracoda</taxon>
        <taxon>Podocopa</taxon>
        <taxon>Podocopida</taxon>
        <taxon>Cypridocopina</taxon>
        <taxon>Cypridoidea</taxon>
        <taxon>Cyprididae</taxon>
        <taxon>Notodromas</taxon>
    </lineage>
</organism>
<dbReference type="EMBL" id="OA888052">
    <property type="protein sequence ID" value="CAD7283742.1"/>
    <property type="molecule type" value="Genomic_DNA"/>
</dbReference>
<evidence type="ECO:0000313" key="7">
    <source>
        <dbReference type="Proteomes" id="UP000678499"/>
    </source>
</evidence>
<reference evidence="6" key="1">
    <citation type="submission" date="2020-11" db="EMBL/GenBank/DDBJ databases">
        <authorList>
            <person name="Tran Van P."/>
        </authorList>
    </citation>
    <scope>NUCLEOTIDE SEQUENCE</scope>
</reference>
<evidence type="ECO:0000256" key="4">
    <source>
        <dbReference type="ARBA" id="ARBA00023170"/>
    </source>
</evidence>
<evidence type="ECO:0000256" key="2">
    <source>
        <dbReference type="ARBA" id="ARBA00023015"/>
    </source>
</evidence>
<dbReference type="InterPro" id="IPR035500">
    <property type="entry name" value="NHR-like_dom_sf"/>
</dbReference>
<name>A0A7R9BZW5_9CRUS</name>
<dbReference type="GO" id="GO:0000978">
    <property type="term" value="F:RNA polymerase II cis-regulatory region sequence-specific DNA binding"/>
    <property type="evidence" value="ECO:0007669"/>
    <property type="project" value="TreeGrafter"/>
</dbReference>
<dbReference type="Proteomes" id="UP000678499">
    <property type="component" value="Unassembled WGS sequence"/>
</dbReference>
<sequence>VRGLSNRKLAQEAYDSIKQALLDYCFNVYPNVQNKFGKLLNLLPELNMLSTRGEEFLYYEHINGNAPTQTLLMEMLHAKRK</sequence>
<dbReference type="Gene3D" id="1.10.565.10">
    <property type="entry name" value="Retinoid X Receptor"/>
    <property type="match status" value="1"/>
</dbReference>
<dbReference type="AlphaFoldDB" id="A0A7R9BZW5"/>
<feature type="domain" description="NR LBD" evidence="5">
    <location>
        <begin position="1"/>
        <end position="79"/>
    </location>
</feature>
<dbReference type="GO" id="GO:0004879">
    <property type="term" value="F:nuclear receptor activity"/>
    <property type="evidence" value="ECO:0007669"/>
    <property type="project" value="InterPro"/>
</dbReference>
<dbReference type="GO" id="GO:0009888">
    <property type="term" value="P:tissue development"/>
    <property type="evidence" value="ECO:0007669"/>
    <property type="project" value="TreeGrafter"/>
</dbReference>
<evidence type="ECO:0000256" key="3">
    <source>
        <dbReference type="ARBA" id="ARBA00023163"/>
    </source>
</evidence>
<keyword evidence="4" id="KW-0675">Receptor</keyword>
<proteinExistence type="predicted"/>
<dbReference type="EMBL" id="CAJPEX010006015">
    <property type="protein sequence ID" value="CAG0923894.1"/>
    <property type="molecule type" value="Genomic_DNA"/>
</dbReference>
<evidence type="ECO:0000256" key="1">
    <source>
        <dbReference type="ARBA" id="ARBA00004123"/>
    </source>
</evidence>
<evidence type="ECO:0000259" key="5">
    <source>
        <dbReference type="PROSITE" id="PS51843"/>
    </source>
</evidence>
<protein>
    <recommendedName>
        <fullName evidence="5">NR LBD domain-containing protein</fullName>
    </recommendedName>
</protein>
<comment type="subcellular location">
    <subcellularLocation>
        <location evidence="1">Nucleus</location>
    </subcellularLocation>
</comment>
<dbReference type="GO" id="GO:0009755">
    <property type="term" value="P:hormone-mediated signaling pathway"/>
    <property type="evidence" value="ECO:0007669"/>
    <property type="project" value="TreeGrafter"/>
</dbReference>
<dbReference type="GO" id="GO:0090575">
    <property type="term" value="C:RNA polymerase II transcription regulator complex"/>
    <property type="evidence" value="ECO:0007669"/>
    <property type="project" value="TreeGrafter"/>
</dbReference>
<accession>A0A7R9BZW5</accession>
<evidence type="ECO:0000313" key="6">
    <source>
        <dbReference type="EMBL" id="CAD7283742.1"/>
    </source>
</evidence>
<gene>
    <name evidence="6" type="ORF">NMOB1V02_LOCUS11354</name>
</gene>
<keyword evidence="7" id="KW-1185">Reference proteome</keyword>
<dbReference type="PROSITE" id="PS51843">
    <property type="entry name" value="NR_LBD"/>
    <property type="match status" value="1"/>
</dbReference>
<dbReference type="InterPro" id="IPR000536">
    <property type="entry name" value="Nucl_hrmn_rcpt_lig-bd"/>
</dbReference>
<dbReference type="InterPro" id="IPR016355">
    <property type="entry name" value="NR5-like"/>
</dbReference>
<dbReference type="PANTHER" id="PTHR24086">
    <property type="entry name" value="NUCLEAR RECEPTOR SUBFAMILY 5 GROUP A"/>
    <property type="match status" value="1"/>
</dbReference>
<dbReference type="OrthoDB" id="6355676at2759"/>
<dbReference type="PANTHER" id="PTHR24086:SF15">
    <property type="entry name" value="NUCLEAR HORMONE RECEPTOR FTZ-F1"/>
    <property type="match status" value="1"/>
</dbReference>
<dbReference type="SUPFAM" id="SSF48508">
    <property type="entry name" value="Nuclear receptor ligand-binding domain"/>
    <property type="match status" value="1"/>
</dbReference>